<dbReference type="PANTHER" id="PTHR37984:SF5">
    <property type="entry name" value="PROTEIN NYNRIN-LIKE"/>
    <property type="match status" value="1"/>
</dbReference>
<dbReference type="GO" id="GO:0004519">
    <property type="term" value="F:endonuclease activity"/>
    <property type="evidence" value="ECO:0007669"/>
    <property type="project" value="UniProtKB-KW"/>
</dbReference>
<evidence type="ECO:0000256" key="3">
    <source>
        <dbReference type="ARBA" id="ARBA00022759"/>
    </source>
</evidence>
<evidence type="ECO:0000256" key="1">
    <source>
        <dbReference type="ARBA" id="ARBA00012493"/>
    </source>
</evidence>
<evidence type="ECO:0000256" key="2">
    <source>
        <dbReference type="ARBA" id="ARBA00022722"/>
    </source>
</evidence>
<dbReference type="InterPro" id="IPR050951">
    <property type="entry name" value="Retrovirus_Pol_polyprotein"/>
</dbReference>
<dbReference type="Gene3D" id="3.10.20.370">
    <property type="match status" value="1"/>
</dbReference>
<feature type="domain" description="Reverse transcriptase" evidence="6">
    <location>
        <begin position="102"/>
        <end position="284"/>
    </location>
</feature>
<dbReference type="AlphaFoldDB" id="A0A0N5BQJ0"/>
<dbReference type="InterPro" id="IPR041577">
    <property type="entry name" value="RT_RNaseH_2"/>
</dbReference>
<dbReference type="EC" id="2.7.7.49" evidence="1"/>
<dbReference type="FunFam" id="3.30.70.270:FF:000020">
    <property type="entry name" value="Transposon Tf2-6 polyprotein-like Protein"/>
    <property type="match status" value="1"/>
</dbReference>
<dbReference type="CDD" id="cd01647">
    <property type="entry name" value="RT_LTR"/>
    <property type="match status" value="1"/>
</dbReference>
<evidence type="ECO:0000313" key="7">
    <source>
        <dbReference type="Proteomes" id="UP000046392"/>
    </source>
</evidence>
<dbReference type="Gene3D" id="3.30.70.270">
    <property type="match status" value="2"/>
</dbReference>
<evidence type="ECO:0000256" key="5">
    <source>
        <dbReference type="ARBA" id="ARBA00023268"/>
    </source>
</evidence>
<dbReference type="Pfam" id="PF17919">
    <property type="entry name" value="RT_RNaseH_2"/>
    <property type="match status" value="1"/>
</dbReference>
<dbReference type="InterPro" id="IPR000477">
    <property type="entry name" value="RT_dom"/>
</dbReference>
<dbReference type="FunFam" id="3.10.20.370:FF:000001">
    <property type="entry name" value="Retrovirus-related Pol polyprotein from transposon 17.6-like protein"/>
    <property type="match status" value="1"/>
</dbReference>
<organism evidence="7 8">
    <name type="scientific">Strongyloides papillosus</name>
    <name type="common">Intestinal threadworm</name>
    <dbReference type="NCBI Taxonomy" id="174720"/>
    <lineage>
        <taxon>Eukaryota</taxon>
        <taxon>Metazoa</taxon>
        <taxon>Ecdysozoa</taxon>
        <taxon>Nematoda</taxon>
        <taxon>Chromadorea</taxon>
        <taxon>Rhabditida</taxon>
        <taxon>Tylenchina</taxon>
        <taxon>Panagrolaimomorpha</taxon>
        <taxon>Strongyloidoidea</taxon>
        <taxon>Strongyloididae</taxon>
        <taxon>Strongyloides</taxon>
    </lineage>
</organism>
<evidence type="ECO:0000256" key="4">
    <source>
        <dbReference type="ARBA" id="ARBA00022918"/>
    </source>
</evidence>
<dbReference type="InterPro" id="IPR043128">
    <property type="entry name" value="Rev_trsase/Diguanyl_cyclase"/>
</dbReference>
<dbReference type="SUPFAM" id="SSF56672">
    <property type="entry name" value="DNA/RNA polymerases"/>
    <property type="match status" value="1"/>
</dbReference>
<dbReference type="WBParaSite" id="SPAL_0000815400.1">
    <property type="protein sequence ID" value="SPAL_0000815400.1"/>
    <property type="gene ID" value="SPAL_0000815400"/>
</dbReference>
<reference evidence="8" key="1">
    <citation type="submission" date="2017-02" db="UniProtKB">
        <authorList>
            <consortium name="WormBaseParasite"/>
        </authorList>
    </citation>
    <scope>IDENTIFICATION</scope>
</reference>
<keyword evidence="4" id="KW-0548">Nucleotidyltransferase</keyword>
<dbReference type="Gene3D" id="3.10.10.10">
    <property type="entry name" value="HIV Type 1 Reverse Transcriptase, subunit A, domain 1"/>
    <property type="match status" value="1"/>
</dbReference>
<dbReference type="GO" id="GO:0003964">
    <property type="term" value="F:RNA-directed DNA polymerase activity"/>
    <property type="evidence" value="ECO:0007669"/>
    <property type="project" value="UniProtKB-KW"/>
</dbReference>
<sequence length="455" mass="51369">MLVVQSLNNIDAILGTNALSKSPTLQSKLQRLWSVNNISPDTTVEKLLSNYDVVASSGFHKPSSKIPPITFELLDEKPVQQKSRPIPVAVFQDLQVQIKEMEQMGVIVESESPYNSPILPVKKPDGSIRMCLDFVKVNQHIRYKNLPLPLIDNIFVQLENKSVFSTMDLNKGYWQLKLSPEAQVITAFNFGVKHYQFAVLPFGLSVAPGIFQKIMQMVLKPVLEKYPTDVYIYIDDILVATSSTTLHLQILNEIFQLLQKYELKLNLKKSKFLQKEVSYLGMRLTSSGLAMSPEKLRKVMDFPIPQNKKTLLSFLGLANFLRRFLKNYTIDSKPLYDLSTQPTFTWTEQALESFQKVKKSLLEAPILTAPNFAKALDESWPFFLVTDASKIGIGAVLLQKVNGDMKIIAMFNRSLHGSEKNYPPTDLEALAISAALTHMNLILYGVPVTIITDHF</sequence>
<name>A0A0N5BQJ0_STREA</name>
<keyword evidence="4" id="KW-0695">RNA-directed DNA polymerase</keyword>
<accession>A0A0N5BQJ0</accession>
<dbReference type="PANTHER" id="PTHR37984">
    <property type="entry name" value="PROTEIN CBG26694"/>
    <property type="match status" value="1"/>
</dbReference>
<keyword evidence="4" id="KW-0808">Transferase</keyword>
<keyword evidence="7" id="KW-1185">Reference proteome</keyword>
<keyword evidence="3" id="KW-0378">Hydrolase</keyword>
<evidence type="ECO:0000259" key="6">
    <source>
        <dbReference type="PROSITE" id="PS50878"/>
    </source>
</evidence>
<keyword evidence="3" id="KW-0255">Endonuclease</keyword>
<protein>
    <recommendedName>
        <fullName evidence="1">RNA-directed DNA polymerase</fullName>
        <ecNumber evidence="1">2.7.7.49</ecNumber>
    </recommendedName>
</protein>
<evidence type="ECO:0000313" key="8">
    <source>
        <dbReference type="WBParaSite" id="SPAL_0000815400.1"/>
    </source>
</evidence>
<dbReference type="Proteomes" id="UP000046392">
    <property type="component" value="Unplaced"/>
</dbReference>
<dbReference type="InterPro" id="IPR043502">
    <property type="entry name" value="DNA/RNA_pol_sf"/>
</dbReference>
<dbReference type="STRING" id="174720.A0A0N5BQJ0"/>
<keyword evidence="5" id="KW-0511">Multifunctional enzyme</keyword>
<proteinExistence type="predicted"/>
<dbReference type="Pfam" id="PF00078">
    <property type="entry name" value="RVT_1"/>
    <property type="match status" value="1"/>
</dbReference>
<keyword evidence="2" id="KW-0540">Nuclease</keyword>
<dbReference type="PROSITE" id="PS50878">
    <property type="entry name" value="RT_POL"/>
    <property type="match status" value="1"/>
</dbReference>